<evidence type="ECO:0000259" key="6">
    <source>
        <dbReference type="Pfam" id="PF11890"/>
    </source>
</evidence>
<feature type="binding site" evidence="4">
    <location>
        <position position="146"/>
    </location>
    <ligand>
        <name>NAD(+)</name>
        <dbReference type="ChEBI" id="CHEBI:57540"/>
    </ligand>
</feature>
<dbReference type="HAMAP" id="MF_01825">
    <property type="entry name" value="PdxB"/>
    <property type="match status" value="1"/>
</dbReference>
<evidence type="ECO:0000259" key="5">
    <source>
        <dbReference type="Pfam" id="PF02826"/>
    </source>
</evidence>
<keyword evidence="3 4" id="KW-0520">NAD</keyword>
<keyword evidence="8" id="KW-1185">Reference proteome</keyword>
<keyword evidence="2 4" id="KW-0560">Oxidoreductase</keyword>
<name>A0ABS6VLP5_9GAMM</name>
<comment type="subcellular location">
    <subcellularLocation>
        <location evidence="4">Cytoplasm</location>
    </subcellularLocation>
</comment>
<dbReference type="InterPro" id="IPR006140">
    <property type="entry name" value="D-isomer_DH_NAD-bd"/>
</dbReference>
<feature type="binding site" evidence="4">
    <location>
        <position position="255"/>
    </location>
    <ligand>
        <name>NAD(+)</name>
        <dbReference type="ChEBI" id="CHEBI:57540"/>
    </ligand>
</feature>
<dbReference type="PANTHER" id="PTHR10996">
    <property type="entry name" value="2-HYDROXYACID DEHYDROGENASE-RELATED"/>
    <property type="match status" value="1"/>
</dbReference>
<dbReference type="EMBL" id="JAHWDQ010000001">
    <property type="protein sequence ID" value="MBW2939237.1"/>
    <property type="molecule type" value="Genomic_DNA"/>
</dbReference>
<organism evidence="7 8">
    <name type="scientific">Zhongshania aquimaris</name>
    <dbReference type="NCBI Taxonomy" id="2857107"/>
    <lineage>
        <taxon>Bacteria</taxon>
        <taxon>Pseudomonadati</taxon>
        <taxon>Pseudomonadota</taxon>
        <taxon>Gammaproteobacteria</taxon>
        <taxon>Cellvibrionales</taxon>
        <taxon>Spongiibacteraceae</taxon>
        <taxon>Zhongshania</taxon>
    </lineage>
</organism>
<evidence type="ECO:0000313" key="8">
    <source>
        <dbReference type="Proteomes" id="UP001166291"/>
    </source>
</evidence>
<dbReference type="InterPro" id="IPR050223">
    <property type="entry name" value="D-isomer_2-hydroxyacid_DH"/>
</dbReference>
<comment type="similarity">
    <text evidence="4">Belongs to the D-isomer specific 2-hydroxyacid dehydrogenase family. PdxB subfamily.</text>
</comment>
<comment type="caution">
    <text evidence="7">The sequence shown here is derived from an EMBL/GenBank/DDBJ whole genome shotgun (WGS) entry which is preliminary data.</text>
</comment>
<comment type="pathway">
    <text evidence="4">Cofactor biosynthesis; pyridoxine 5'-phosphate biosynthesis; pyridoxine 5'-phosphate from D-erythrose 4-phosphate: step 2/5.</text>
</comment>
<accession>A0ABS6VLP5</accession>
<comment type="subunit">
    <text evidence="4">Homodimer.</text>
</comment>
<dbReference type="EC" id="1.1.1.290" evidence="4"/>
<comment type="caution">
    <text evidence="4">Lacks conserved residue(s) required for the propagation of feature annotation.</text>
</comment>
<comment type="catalytic activity">
    <reaction evidence="4">
        <text>4-phospho-D-erythronate + NAD(+) = (R)-3-hydroxy-2-oxo-4-phosphooxybutanoate + NADH + H(+)</text>
        <dbReference type="Rhea" id="RHEA:18829"/>
        <dbReference type="ChEBI" id="CHEBI:15378"/>
        <dbReference type="ChEBI" id="CHEBI:57540"/>
        <dbReference type="ChEBI" id="CHEBI:57945"/>
        <dbReference type="ChEBI" id="CHEBI:58538"/>
        <dbReference type="ChEBI" id="CHEBI:58766"/>
        <dbReference type="EC" id="1.1.1.290"/>
    </reaction>
</comment>
<dbReference type="CDD" id="cd12158">
    <property type="entry name" value="ErythrP_dh"/>
    <property type="match status" value="1"/>
</dbReference>
<evidence type="ECO:0000313" key="7">
    <source>
        <dbReference type="EMBL" id="MBW2939237.1"/>
    </source>
</evidence>
<comment type="function">
    <text evidence="4">Catalyzes the oxidation of erythronate-4-phosphate to 3-hydroxy-2-oxo-4-phosphonooxybutanoate.</text>
</comment>
<keyword evidence="1 4" id="KW-0963">Cytoplasm</keyword>
<dbReference type="Pfam" id="PF02826">
    <property type="entry name" value="2-Hacid_dh_C"/>
    <property type="match status" value="1"/>
</dbReference>
<feature type="binding site" evidence="4">
    <location>
        <position position="45"/>
    </location>
    <ligand>
        <name>substrate</name>
    </ligand>
</feature>
<reference evidence="7" key="1">
    <citation type="submission" date="2021-07" db="EMBL/GenBank/DDBJ databases">
        <title>Zhongshania sp. CAU 1632 isolated from seawater.</title>
        <authorList>
            <person name="Kim W."/>
        </authorList>
    </citation>
    <scope>NUCLEOTIDE SEQUENCE</scope>
    <source>
        <strain evidence="7">CAU 1632</strain>
    </source>
</reference>
<feature type="domain" description="D-isomer specific 2-hydroxyacid dehydrogenase NAD-binding" evidence="5">
    <location>
        <begin position="112"/>
        <end position="254"/>
    </location>
</feature>
<feature type="active site" evidence="4">
    <location>
        <position position="206"/>
    </location>
</feature>
<gene>
    <name evidence="4" type="primary">pdxB</name>
    <name evidence="7" type="ORF">KXJ70_00495</name>
</gene>
<proteinExistence type="inferred from homology"/>
<feature type="domain" description="Erythronate-4-phosphate dehydrogenase dimerisation" evidence="6">
    <location>
        <begin position="305"/>
        <end position="368"/>
    </location>
</feature>
<evidence type="ECO:0000256" key="2">
    <source>
        <dbReference type="ARBA" id="ARBA00023002"/>
    </source>
</evidence>
<feature type="binding site" evidence="4">
    <location>
        <position position="256"/>
    </location>
    <ligand>
        <name>substrate</name>
    </ligand>
</feature>
<sequence>MKILVDENIPAAVACFSQFGEVQQVNGRQLTKDSIGDAEVLIVRSVTKVNENLLAGSGVRFVGSTTIGTDHLDLSYLHANDIHYCNAPGSNAESVVDYVLSVICRIDNVLDRLLAGATVGIVGYGNVGRRLGRRLSALGITCRAYDPLLDQSQFPELCSLEEVIDSDLLCLHAPLTRDGPFPSYHMMSADQLCAMPKNAVLVNAGRGEVVATEDLQQLIARRPDIQLALDVWEGEPDFPVALASACRIATPHIAGYSADGKLTGLNMVASELAAFLGVQLASFDKPDYVTHAAPIYCDGNDVADFIRRTVASVYDVEEDNLRFRAIIQSSARGEAFDLLRKSYPVRRELAFSDLTVGNAKFLSLLNALQSGK</sequence>
<keyword evidence="4" id="KW-0664">Pyridoxine biosynthesis</keyword>
<protein>
    <recommendedName>
        <fullName evidence="4">Erythronate-4-phosphate dehydrogenase</fullName>
        <ecNumber evidence="4">1.1.1.290</ecNumber>
    </recommendedName>
</protein>
<feature type="active site" evidence="4">
    <location>
        <position position="235"/>
    </location>
</feature>
<feature type="active site" description="Proton donor" evidence="4">
    <location>
        <position position="252"/>
    </location>
</feature>
<feature type="binding site" evidence="4">
    <location>
        <position position="66"/>
    </location>
    <ligand>
        <name>substrate</name>
    </ligand>
</feature>
<evidence type="ECO:0000256" key="3">
    <source>
        <dbReference type="ARBA" id="ARBA00023027"/>
    </source>
</evidence>
<evidence type="ECO:0000256" key="1">
    <source>
        <dbReference type="ARBA" id="ARBA00022490"/>
    </source>
</evidence>
<dbReference type="Proteomes" id="UP001166291">
    <property type="component" value="Unassembled WGS sequence"/>
</dbReference>
<dbReference type="InterPro" id="IPR020921">
    <property type="entry name" value="Erythronate-4-P_DHase"/>
</dbReference>
<feature type="binding site" evidence="4">
    <location>
        <position position="230"/>
    </location>
    <ligand>
        <name>NAD(+)</name>
        <dbReference type="ChEBI" id="CHEBI:57540"/>
    </ligand>
</feature>
<dbReference type="RefSeq" id="WP_219041511.1">
    <property type="nucleotide sequence ID" value="NZ_JAHWDQ010000001.1"/>
</dbReference>
<evidence type="ECO:0000256" key="4">
    <source>
        <dbReference type="HAMAP-Rule" id="MF_01825"/>
    </source>
</evidence>
<dbReference type="Pfam" id="PF11890">
    <property type="entry name" value="DUF3410"/>
    <property type="match status" value="1"/>
</dbReference>
<dbReference type="InterPro" id="IPR024531">
    <property type="entry name" value="Erythronate-4-P_DHase_dimer"/>
</dbReference>